<accession>A0A6P8J1E1</accession>
<evidence type="ECO:0000256" key="1">
    <source>
        <dbReference type="ARBA" id="ARBA00004141"/>
    </source>
</evidence>
<organism evidence="12 13">
    <name type="scientific">Actinia tenebrosa</name>
    <name type="common">Australian red waratah sea anemone</name>
    <dbReference type="NCBI Taxonomy" id="6105"/>
    <lineage>
        <taxon>Eukaryota</taxon>
        <taxon>Metazoa</taxon>
        <taxon>Cnidaria</taxon>
        <taxon>Anthozoa</taxon>
        <taxon>Hexacorallia</taxon>
        <taxon>Actiniaria</taxon>
        <taxon>Actiniidae</taxon>
        <taxon>Actinia</taxon>
    </lineage>
</organism>
<dbReference type="InterPro" id="IPR005828">
    <property type="entry name" value="MFS_sugar_transport-like"/>
</dbReference>
<dbReference type="AlphaFoldDB" id="A0A6P8J1E1"/>
<evidence type="ECO:0000256" key="2">
    <source>
        <dbReference type="ARBA" id="ARBA00004173"/>
    </source>
</evidence>
<dbReference type="Proteomes" id="UP000515163">
    <property type="component" value="Unplaced"/>
</dbReference>
<dbReference type="InterPro" id="IPR020846">
    <property type="entry name" value="MFS_dom"/>
</dbReference>
<name>A0A6P8J1E1_ACTTE</name>
<evidence type="ECO:0000313" key="12">
    <source>
        <dbReference type="Proteomes" id="UP000515163"/>
    </source>
</evidence>
<sequence length="740" mass="82734">MDGFTALKGFWKSFTQLRKILLRNISVLALIMFPLTYQIIAVEFFVEEESSSACNYSGRCLHTTYEIVNGTRTKITKVTPYFQIDFVKYGTVLVTTHYISILLGALTLGIAADRYGRKKILFICLALLFIASLLGALFIRSMPVFIPIRLIAGFTLGGSLLTLFVLVAEYVNPGQRPFVLTIIWLSSTLSCISFSGLAYIVDSRRILMVTLTLPLVLMLLLYNIIPESPRWILLQSLPSSTSPKTSQSDEDESQTLLHRFVSETQSSHQKSLSIWSCGVQSNGRTCYGFLRRKKLCRIAVVVGLTWFAIGMLYRGINTSSIQLLGNFYSNYALRELVNLLAYAFAVILVTCAGRRITTFLGLIFSGVICVIFSFASDGFLLSEHGTVTLVVQLVGRFFVVLSTTSLTLYSVELFPTIIRCTALGLVTSTSFLGAALTPLIMSLQSINPTIPLAVLGCFSIIVAILLRIFLPETKGSLTAETLEDTVVGRQEPYNGAWSPKVNMTRTNSAEDNVDGERIKVSCQLTKPVDIDKNKDRFKDLGKSWEVSFDKASTTSRWEWLSYEDAKRKQQSLDIELSLRGESQLLDDQDREKLSPHVPGTSWILLYSTYEHGISLKTLYHRMEEVETPVLVAVKDSQEYVFGVFSPVPPQIQPGFYGYGKSFFFTSKPHFKIFPCSGKNEYYLSCDIDSLAFGCSDGLFGLWLDSDLYRGRSTACETYNSEVLASKEDFIILGLEIWTIV</sequence>
<dbReference type="InParanoid" id="A0A6P8J1E1"/>
<keyword evidence="6" id="KW-0496">Mitochondrion</keyword>
<dbReference type="KEGG" id="aten:116306066"/>
<feature type="transmembrane region" description="Helical" evidence="9">
    <location>
        <begin position="336"/>
        <end position="352"/>
    </location>
</feature>
<keyword evidence="5 9" id="KW-1133">Transmembrane helix</keyword>
<dbReference type="PROSITE" id="PS00217">
    <property type="entry name" value="SUGAR_TRANSPORT_2"/>
    <property type="match status" value="1"/>
</dbReference>
<dbReference type="Pfam" id="PF07534">
    <property type="entry name" value="TLD"/>
    <property type="match status" value="1"/>
</dbReference>
<evidence type="ECO:0000256" key="9">
    <source>
        <dbReference type="SAM" id="Phobius"/>
    </source>
</evidence>
<dbReference type="InterPro" id="IPR036259">
    <property type="entry name" value="MFS_trans_sf"/>
</dbReference>
<evidence type="ECO:0000256" key="8">
    <source>
        <dbReference type="ARBA" id="ARBA00040604"/>
    </source>
</evidence>
<feature type="domain" description="Major facilitator superfamily (MFS) profile" evidence="10">
    <location>
        <begin position="22"/>
        <end position="474"/>
    </location>
</feature>
<protein>
    <recommendedName>
        <fullName evidence="8">Oxidation resistance protein 1</fullName>
    </recommendedName>
</protein>
<feature type="transmembrane region" description="Helical" evidence="9">
    <location>
        <begin position="178"/>
        <end position="200"/>
    </location>
</feature>
<keyword evidence="7 9" id="KW-0472">Membrane</keyword>
<feature type="transmembrane region" description="Helical" evidence="9">
    <location>
        <begin position="449"/>
        <end position="470"/>
    </location>
</feature>
<comment type="subcellular location">
    <subcellularLocation>
        <location evidence="1">Membrane</location>
        <topology evidence="1">Multi-pass membrane protein</topology>
    </subcellularLocation>
    <subcellularLocation>
        <location evidence="2">Mitochondrion</location>
    </subcellularLocation>
</comment>
<evidence type="ECO:0000256" key="7">
    <source>
        <dbReference type="ARBA" id="ARBA00023136"/>
    </source>
</evidence>
<comment type="similarity">
    <text evidence="3">Belongs to the OXR1 family.</text>
</comment>
<dbReference type="Pfam" id="PF00083">
    <property type="entry name" value="Sugar_tr"/>
    <property type="match status" value="1"/>
</dbReference>
<feature type="transmembrane region" description="Helical" evidence="9">
    <location>
        <begin position="120"/>
        <end position="139"/>
    </location>
</feature>
<dbReference type="GO" id="GO:0016020">
    <property type="term" value="C:membrane"/>
    <property type="evidence" value="ECO:0007669"/>
    <property type="project" value="UniProtKB-SubCell"/>
</dbReference>
<feature type="transmembrane region" description="Helical" evidence="9">
    <location>
        <begin position="359"/>
        <end position="381"/>
    </location>
</feature>
<dbReference type="GO" id="GO:0005634">
    <property type="term" value="C:nucleus"/>
    <property type="evidence" value="ECO:0007669"/>
    <property type="project" value="TreeGrafter"/>
</dbReference>
<feature type="transmembrane region" description="Helical" evidence="9">
    <location>
        <begin position="423"/>
        <end position="443"/>
    </location>
</feature>
<gene>
    <name evidence="13" type="primary">LOC116306066</name>
</gene>
<evidence type="ECO:0000256" key="3">
    <source>
        <dbReference type="ARBA" id="ARBA00009540"/>
    </source>
</evidence>
<feature type="transmembrane region" description="Helical" evidence="9">
    <location>
        <begin position="393"/>
        <end position="411"/>
    </location>
</feature>
<dbReference type="SUPFAM" id="SSF103473">
    <property type="entry name" value="MFS general substrate transporter"/>
    <property type="match status" value="1"/>
</dbReference>
<dbReference type="RefSeq" id="XP_031571958.1">
    <property type="nucleotide sequence ID" value="XM_031716098.1"/>
</dbReference>
<dbReference type="PANTHER" id="PTHR23354:SF62">
    <property type="entry name" value="MUSTARD, ISOFORM V"/>
    <property type="match status" value="1"/>
</dbReference>
<dbReference type="OrthoDB" id="26679at2759"/>
<dbReference type="GO" id="GO:0006979">
    <property type="term" value="P:response to oxidative stress"/>
    <property type="evidence" value="ECO:0007669"/>
    <property type="project" value="TreeGrafter"/>
</dbReference>
<evidence type="ECO:0000259" key="10">
    <source>
        <dbReference type="PROSITE" id="PS50850"/>
    </source>
</evidence>
<dbReference type="InterPro" id="IPR005829">
    <property type="entry name" value="Sugar_transporter_CS"/>
</dbReference>
<dbReference type="GeneID" id="116306066"/>
<evidence type="ECO:0000313" key="13">
    <source>
        <dbReference type="RefSeq" id="XP_031571958.1"/>
    </source>
</evidence>
<feature type="transmembrane region" description="Helical" evidence="9">
    <location>
        <begin position="206"/>
        <end position="225"/>
    </location>
</feature>
<feature type="transmembrane region" description="Helical" evidence="9">
    <location>
        <begin position="21"/>
        <end position="40"/>
    </location>
</feature>
<dbReference type="Gene3D" id="1.20.1250.20">
    <property type="entry name" value="MFS general substrate transporter like domains"/>
    <property type="match status" value="1"/>
</dbReference>
<dbReference type="PROSITE" id="PS50850">
    <property type="entry name" value="MFS"/>
    <property type="match status" value="1"/>
</dbReference>
<dbReference type="PROSITE" id="PS51886">
    <property type="entry name" value="TLDC"/>
    <property type="match status" value="1"/>
</dbReference>
<feature type="transmembrane region" description="Helical" evidence="9">
    <location>
        <begin position="298"/>
        <end position="316"/>
    </location>
</feature>
<dbReference type="SMART" id="SM00584">
    <property type="entry name" value="TLDc"/>
    <property type="match status" value="1"/>
</dbReference>
<keyword evidence="4 9" id="KW-0812">Transmembrane</keyword>
<keyword evidence="12" id="KW-1185">Reference proteome</keyword>
<dbReference type="PANTHER" id="PTHR23354">
    <property type="entry name" value="NUCLEOLAR PROTEIN 7/ESTROGEN RECEPTOR COACTIVATOR-RELATED"/>
    <property type="match status" value="1"/>
</dbReference>
<feature type="domain" description="TLDc" evidence="11">
    <location>
        <begin position="583"/>
        <end position="740"/>
    </location>
</feature>
<feature type="transmembrane region" description="Helical" evidence="9">
    <location>
        <begin position="145"/>
        <end position="166"/>
    </location>
</feature>
<dbReference type="GO" id="GO:0022857">
    <property type="term" value="F:transmembrane transporter activity"/>
    <property type="evidence" value="ECO:0007669"/>
    <property type="project" value="InterPro"/>
</dbReference>
<evidence type="ECO:0000256" key="6">
    <source>
        <dbReference type="ARBA" id="ARBA00023128"/>
    </source>
</evidence>
<dbReference type="InterPro" id="IPR006571">
    <property type="entry name" value="TLDc_dom"/>
</dbReference>
<evidence type="ECO:0000256" key="5">
    <source>
        <dbReference type="ARBA" id="ARBA00022989"/>
    </source>
</evidence>
<feature type="transmembrane region" description="Helical" evidence="9">
    <location>
        <begin position="86"/>
        <end position="108"/>
    </location>
</feature>
<proteinExistence type="inferred from homology"/>
<evidence type="ECO:0000256" key="4">
    <source>
        <dbReference type="ARBA" id="ARBA00022692"/>
    </source>
</evidence>
<evidence type="ECO:0000259" key="11">
    <source>
        <dbReference type="PROSITE" id="PS51886"/>
    </source>
</evidence>
<dbReference type="GO" id="GO:0005739">
    <property type="term" value="C:mitochondrion"/>
    <property type="evidence" value="ECO:0007669"/>
    <property type="project" value="UniProtKB-SubCell"/>
</dbReference>
<reference evidence="13" key="1">
    <citation type="submission" date="2025-08" db="UniProtKB">
        <authorList>
            <consortium name="RefSeq"/>
        </authorList>
    </citation>
    <scope>IDENTIFICATION</scope>
    <source>
        <tissue evidence="13">Tentacle</tissue>
    </source>
</reference>